<evidence type="ECO:0000313" key="9">
    <source>
        <dbReference type="EMBL" id="QOT80006.1"/>
    </source>
</evidence>
<dbReference type="SUPFAM" id="SSF52540">
    <property type="entry name" value="P-loop containing nucleoside triphosphate hydrolases"/>
    <property type="match status" value="1"/>
</dbReference>
<evidence type="ECO:0000256" key="2">
    <source>
        <dbReference type="ARBA" id="ARBA00022448"/>
    </source>
</evidence>
<dbReference type="GO" id="GO:0016020">
    <property type="term" value="C:membrane"/>
    <property type="evidence" value="ECO:0007669"/>
    <property type="project" value="InterPro"/>
</dbReference>
<dbReference type="RefSeq" id="WP_150989104.1">
    <property type="nucleotide sequence ID" value="NZ_CP062804.1"/>
</dbReference>
<evidence type="ECO:0000313" key="10">
    <source>
        <dbReference type="Proteomes" id="UP000397656"/>
    </source>
</evidence>
<dbReference type="GO" id="GO:0005524">
    <property type="term" value="F:ATP binding"/>
    <property type="evidence" value="ECO:0007669"/>
    <property type="project" value="UniProtKB-KW"/>
</dbReference>
<evidence type="ECO:0000256" key="6">
    <source>
        <dbReference type="ARBA" id="ARBA00022840"/>
    </source>
</evidence>
<gene>
    <name evidence="9" type="ORF">F7R26_021135</name>
</gene>
<dbReference type="GeneID" id="98403435"/>
<name>A0A643FP71_9BURK</name>
<dbReference type="EMBL" id="CP062804">
    <property type="protein sequence ID" value="QOT80006.1"/>
    <property type="molecule type" value="Genomic_DNA"/>
</dbReference>
<proteinExistence type="inferred from homology"/>
<keyword evidence="6 9" id="KW-0067">ATP-binding</keyword>
<dbReference type="Proteomes" id="UP000397656">
    <property type="component" value="Chromosome 2"/>
</dbReference>
<evidence type="ECO:0000256" key="5">
    <source>
        <dbReference type="ARBA" id="ARBA00022741"/>
    </source>
</evidence>
<feature type="domain" description="ABC transporter" evidence="8">
    <location>
        <begin position="30"/>
        <end position="257"/>
    </location>
</feature>
<dbReference type="InterPro" id="IPR015853">
    <property type="entry name" value="ABC_transpr_FbpC"/>
</dbReference>
<evidence type="ECO:0000256" key="3">
    <source>
        <dbReference type="ARBA" id="ARBA00022475"/>
    </source>
</evidence>
<dbReference type="GO" id="GO:0016887">
    <property type="term" value="F:ATP hydrolysis activity"/>
    <property type="evidence" value="ECO:0007669"/>
    <property type="project" value="InterPro"/>
</dbReference>
<keyword evidence="7" id="KW-0472">Membrane</keyword>
<dbReference type="PROSITE" id="PS50893">
    <property type="entry name" value="ABC_TRANSPORTER_2"/>
    <property type="match status" value="1"/>
</dbReference>
<keyword evidence="2" id="KW-0813">Transport</keyword>
<dbReference type="PANTHER" id="PTHR42788:SF13">
    <property type="entry name" value="ALIPHATIC SULFONATES IMPORT ATP-BINDING PROTEIN SSUB"/>
    <property type="match status" value="1"/>
</dbReference>
<dbReference type="PANTHER" id="PTHR42788">
    <property type="entry name" value="TAURINE IMPORT ATP-BINDING PROTEIN-RELATED"/>
    <property type="match status" value="1"/>
</dbReference>
<dbReference type="Pfam" id="PF00005">
    <property type="entry name" value="ABC_tran"/>
    <property type="match status" value="1"/>
</dbReference>
<evidence type="ECO:0000256" key="1">
    <source>
        <dbReference type="ARBA" id="ARBA00005417"/>
    </source>
</evidence>
<protein>
    <submittedName>
        <fullName evidence="9">ABC transporter ATP-binding protein</fullName>
    </submittedName>
</protein>
<sequence length="277" mass="30799">MRVLQSGAGVADAPPPSALVAAPAGREVHVTIRGLSKAFGGVPLYQHLDLDLPRGKIVSIFGPNGCGKSTLINMVAGLLPFDRGEVLFDGKTLRQTVIGYVFQNYRDALLPWISARDNVAYPLRRKGMPEAQAKARTEELLRTFDVRFDVNRFPYELSGGQQQLICIMRALAPRPEVLFLDEPFSALDFETTLFIRDKLQEVQLAEGTTMVIVSHDLEDAVFLADRILLLTRRPTRVAEAIDFDMPRPRDAQAAADPRFIATRAQALAVFQREVRAR</sequence>
<dbReference type="AlphaFoldDB" id="A0A643FP71"/>
<accession>A0A643FP71</accession>
<dbReference type="InterPro" id="IPR003593">
    <property type="entry name" value="AAA+_ATPase"/>
</dbReference>
<evidence type="ECO:0000256" key="7">
    <source>
        <dbReference type="ARBA" id="ARBA00023136"/>
    </source>
</evidence>
<dbReference type="Gene3D" id="3.40.50.300">
    <property type="entry name" value="P-loop containing nucleotide triphosphate hydrolases"/>
    <property type="match status" value="1"/>
</dbReference>
<dbReference type="SMART" id="SM00382">
    <property type="entry name" value="AAA"/>
    <property type="match status" value="1"/>
</dbReference>
<evidence type="ECO:0000259" key="8">
    <source>
        <dbReference type="PROSITE" id="PS50893"/>
    </source>
</evidence>
<dbReference type="InterPro" id="IPR003439">
    <property type="entry name" value="ABC_transporter-like_ATP-bd"/>
</dbReference>
<keyword evidence="5" id="KW-0547">Nucleotide-binding</keyword>
<dbReference type="InterPro" id="IPR027417">
    <property type="entry name" value="P-loop_NTPase"/>
</dbReference>
<keyword evidence="4" id="KW-0997">Cell inner membrane</keyword>
<keyword evidence="3" id="KW-1003">Cell membrane</keyword>
<dbReference type="CDD" id="cd03259">
    <property type="entry name" value="ABC_Carb_Solutes_like"/>
    <property type="match status" value="1"/>
</dbReference>
<dbReference type="GO" id="GO:0015408">
    <property type="term" value="F:ABC-type ferric iron transporter activity"/>
    <property type="evidence" value="ECO:0007669"/>
    <property type="project" value="InterPro"/>
</dbReference>
<dbReference type="InterPro" id="IPR050166">
    <property type="entry name" value="ABC_transporter_ATP-bind"/>
</dbReference>
<evidence type="ECO:0000256" key="4">
    <source>
        <dbReference type="ARBA" id="ARBA00022519"/>
    </source>
</evidence>
<organism evidence="9 10">
    <name type="scientific">Cupriavidus basilensis</name>
    <dbReference type="NCBI Taxonomy" id="68895"/>
    <lineage>
        <taxon>Bacteria</taxon>
        <taxon>Pseudomonadati</taxon>
        <taxon>Pseudomonadota</taxon>
        <taxon>Betaproteobacteria</taxon>
        <taxon>Burkholderiales</taxon>
        <taxon>Burkholderiaceae</taxon>
        <taxon>Cupriavidus</taxon>
    </lineage>
</organism>
<comment type="similarity">
    <text evidence="1">Belongs to the ABC transporter superfamily.</text>
</comment>
<reference evidence="9 10" key="1">
    <citation type="submission" date="2020-10" db="EMBL/GenBank/DDBJ databases">
        <title>Complete genome sequence of Cupriavidus basilensis CCUG 49340T.</title>
        <authorList>
            <person name="Salva-Serra F."/>
            <person name="Donoso R.A."/>
            <person name="Cho K.H."/>
            <person name="Yoo J.A."/>
            <person name="Lee K."/>
            <person name="Yoon S.-H."/>
            <person name="Perez-Pantoja D."/>
            <person name="Moore E.R.B."/>
        </authorList>
    </citation>
    <scope>NUCLEOTIDE SEQUENCE [LARGE SCALE GENOMIC DNA]</scope>
    <source>
        <strain evidence="10">CCUG 49340</strain>
    </source>
</reference>